<evidence type="ECO:0000313" key="3">
    <source>
        <dbReference type="EMBL" id="MFC5587763.1"/>
    </source>
</evidence>
<evidence type="ECO:0000256" key="1">
    <source>
        <dbReference type="SAM" id="Phobius"/>
    </source>
</evidence>
<dbReference type="PANTHER" id="PTHR43841:SF3">
    <property type="entry name" value="(3R)-HYDROXYACYL-ACP DEHYDRATASE SUBUNIT HADB"/>
    <property type="match status" value="1"/>
</dbReference>
<dbReference type="InterPro" id="IPR003965">
    <property type="entry name" value="Fatty_acid_synthase"/>
</dbReference>
<dbReference type="PANTHER" id="PTHR43841">
    <property type="entry name" value="3-HYDROXYACYL-THIOESTER DEHYDRATASE HTDX-RELATED"/>
    <property type="match status" value="1"/>
</dbReference>
<dbReference type="Proteomes" id="UP001596109">
    <property type="component" value="Unassembled WGS sequence"/>
</dbReference>
<keyword evidence="1" id="KW-1133">Transmembrane helix</keyword>
<accession>A0ABW0TEZ7</accession>
<sequence>MHIGYQFQTFEKEEVTHSQLVKYAGASGDFNPIHTVVPFAKQVGLGGVIAHGMLIMGFVGQAIGTWIPLQSLAKFSVRFQTITRPEERISVTGVVIDETEDRWVCEALAQSGDEVKAKAQFEVKKIVA</sequence>
<proteinExistence type="predicted"/>
<keyword evidence="1" id="KW-0472">Membrane</keyword>
<dbReference type="Pfam" id="PF01575">
    <property type="entry name" value="MaoC_dehydratas"/>
    <property type="match status" value="1"/>
</dbReference>
<protein>
    <submittedName>
        <fullName evidence="3">MaoC/PaaZ C-terminal domain-containing protein</fullName>
    </submittedName>
</protein>
<organism evidence="3 4">
    <name type="scientific">Sporosarcina soli</name>
    <dbReference type="NCBI Taxonomy" id="334736"/>
    <lineage>
        <taxon>Bacteria</taxon>
        <taxon>Bacillati</taxon>
        <taxon>Bacillota</taxon>
        <taxon>Bacilli</taxon>
        <taxon>Bacillales</taxon>
        <taxon>Caryophanaceae</taxon>
        <taxon>Sporosarcina</taxon>
    </lineage>
</organism>
<dbReference type="RefSeq" id="WP_381430201.1">
    <property type="nucleotide sequence ID" value="NZ_JBHSNO010000001.1"/>
</dbReference>
<comment type="caution">
    <text evidence="3">The sequence shown here is derived from an EMBL/GenBank/DDBJ whole genome shotgun (WGS) entry which is preliminary data.</text>
</comment>
<evidence type="ECO:0000313" key="4">
    <source>
        <dbReference type="Proteomes" id="UP001596109"/>
    </source>
</evidence>
<evidence type="ECO:0000259" key="2">
    <source>
        <dbReference type="Pfam" id="PF01575"/>
    </source>
</evidence>
<feature type="transmembrane region" description="Helical" evidence="1">
    <location>
        <begin position="48"/>
        <end position="69"/>
    </location>
</feature>
<dbReference type="EMBL" id="JBHSNO010000001">
    <property type="protein sequence ID" value="MFC5587763.1"/>
    <property type="molecule type" value="Genomic_DNA"/>
</dbReference>
<keyword evidence="1" id="KW-0812">Transmembrane</keyword>
<gene>
    <name evidence="3" type="ORF">ACFPRA_02415</name>
</gene>
<dbReference type="InterPro" id="IPR002539">
    <property type="entry name" value="MaoC-like_dom"/>
</dbReference>
<dbReference type="SUPFAM" id="SSF54637">
    <property type="entry name" value="Thioesterase/thiol ester dehydrase-isomerase"/>
    <property type="match status" value="1"/>
</dbReference>
<dbReference type="PRINTS" id="PR01483">
    <property type="entry name" value="FASYNTHASE"/>
</dbReference>
<dbReference type="InterPro" id="IPR029069">
    <property type="entry name" value="HotDog_dom_sf"/>
</dbReference>
<dbReference type="Gene3D" id="3.10.129.10">
    <property type="entry name" value="Hotdog Thioesterase"/>
    <property type="match status" value="1"/>
</dbReference>
<name>A0ABW0TEZ7_9BACL</name>
<reference evidence="4" key="1">
    <citation type="journal article" date="2019" name="Int. J. Syst. Evol. Microbiol.">
        <title>The Global Catalogue of Microorganisms (GCM) 10K type strain sequencing project: providing services to taxonomists for standard genome sequencing and annotation.</title>
        <authorList>
            <consortium name="The Broad Institute Genomics Platform"/>
            <consortium name="The Broad Institute Genome Sequencing Center for Infectious Disease"/>
            <person name="Wu L."/>
            <person name="Ma J."/>
        </authorList>
    </citation>
    <scope>NUCLEOTIDE SEQUENCE [LARGE SCALE GENOMIC DNA]</scope>
    <source>
        <strain evidence="4">CGMCC 4.1434</strain>
    </source>
</reference>
<keyword evidence="4" id="KW-1185">Reference proteome</keyword>
<feature type="domain" description="MaoC-like" evidence="2">
    <location>
        <begin position="6"/>
        <end position="99"/>
    </location>
</feature>